<evidence type="ECO:0000313" key="3">
    <source>
        <dbReference type="EMBL" id="HGU47460.1"/>
    </source>
</evidence>
<gene>
    <name evidence="3" type="ORF">ENT60_02715</name>
    <name evidence="2" type="ORF">ENU28_02870</name>
</gene>
<dbReference type="Gene3D" id="2.40.160.60">
    <property type="entry name" value="Outer membrane protein transport protein (OMPP1/FadL/TodX)"/>
    <property type="match status" value="1"/>
</dbReference>
<dbReference type="Pfam" id="PF03687">
    <property type="entry name" value="UPF0164"/>
    <property type="match status" value="1"/>
</dbReference>
<evidence type="ECO:0000256" key="1">
    <source>
        <dbReference type="ARBA" id="ARBA00005846"/>
    </source>
</evidence>
<evidence type="ECO:0000313" key="2">
    <source>
        <dbReference type="EMBL" id="HGQ55391.1"/>
    </source>
</evidence>
<dbReference type="AlphaFoldDB" id="A0A7C4S1F5"/>
<comment type="caution">
    <text evidence="3">The sequence shown here is derived from an EMBL/GenBank/DDBJ whole genome shotgun (WGS) entry which is preliminary data.</text>
</comment>
<sequence length="342" mass="37980">MRTKLLILVLIITVAFGAFDKRGTTGASWLKIDVGRASGMGSSFVALSDDATATFYNPGGLALLTKRVIFFNHIDWIADVSHEYLSAVIPAGAVGNFGFSVIALTMGNMMETKIDSLYTPQREDESTGLRFGASGMAVGISFARYFTEKLSIGIGLKGIQERIWDMSASTFAFDVGFHFNTGFHNLRIGVAINNYGPEIAYTGGRLRRIERDEKTGKEVPISYVSTPVPIPTTFRFGIAADLISNENSRLTSCFDLVHYNDINETFNIGLEYLVSKMFSIRAGYILNTDSEYRDQIHWMTGLSGGLGIKTRLMNGMEFEIDYSYRHHYYLLGSHRLSVSFAF</sequence>
<dbReference type="EMBL" id="DTBX01000102">
    <property type="protein sequence ID" value="HGQ55391.1"/>
    <property type="molecule type" value="Genomic_DNA"/>
</dbReference>
<organism evidence="3">
    <name type="scientific">candidate division WOR-3 bacterium</name>
    <dbReference type="NCBI Taxonomy" id="2052148"/>
    <lineage>
        <taxon>Bacteria</taxon>
        <taxon>Bacteria division WOR-3</taxon>
    </lineage>
</organism>
<name>A0A7C4S1F5_UNCW3</name>
<reference evidence="3" key="1">
    <citation type="journal article" date="2020" name="mSystems">
        <title>Genome- and Community-Level Interaction Insights into Carbon Utilization and Element Cycling Functions of Hydrothermarchaeota in Hydrothermal Sediment.</title>
        <authorList>
            <person name="Zhou Z."/>
            <person name="Liu Y."/>
            <person name="Xu W."/>
            <person name="Pan J."/>
            <person name="Luo Z.H."/>
            <person name="Li M."/>
        </authorList>
    </citation>
    <scope>NUCLEOTIDE SEQUENCE [LARGE SCALE GENOMIC DNA]</scope>
    <source>
        <strain evidence="3">SpSt-594</strain>
        <strain evidence="2">SpSt-655</strain>
    </source>
</reference>
<dbReference type="EMBL" id="DSZH01000124">
    <property type="protein sequence ID" value="HGU47460.1"/>
    <property type="molecule type" value="Genomic_DNA"/>
</dbReference>
<dbReference type="SUPFAM" id="SSF56935">
    <property type="entry name" value="Porins"/>
    <property type="match status" value="1"/>
</dbReference>
<proteinExistence type="inferred from homology"/>
<dbReference type="InterPro" id="IPR005362">
    <property type="entry name" value="UPF0164"/>
</dbReference>
<protein>
    <submittedName>
        <fullName evidence="3">PorV/PorQ family protein</fullName>
    </submittedName>
</protein>
<accession>A0A7C4S1F5</accession>
<comment type="similarity">
    <text evidence="1">Belongs to the UPF0164 family.</text>
</comment>
<dbReference type="NCBIfam" id="NF033709">
    <property type="entry name" value="PorV_fam"/>
    <property type="match status" value="1"/>
</dbReference>